<gene>
    <name evidence="2" type="ORF">F7D71_05630</name>
    <name evidence="3" type="ORF">F7D74_14760</name>
    <name evidence="1" type="ORF">F7D97_14660</name>
</gene>
<evidence type="ECO:0000313" key="1">
    <source>
        <dbReference type="EMBL" id="MQN11134.1"/>
    </source>
</evidence>
<evidence type="ECO:0000313" key="5">
    <source>
        <dbReference type="Proteomes" id="UP000421408"/>
    </source>
</evidence>
<proteinExistence type="predicted"/>
<dbReference type="EMBL" id="VZCC01000106">
    <property type="protein sequence ID" value="MQN85211.1"/>
    <property type="molecule type" value="Genomic_DNA"/>
</dbReference>
<organism evidence="1 4">
    <name type="scientific">Segatella copri</name>
    <dbReference type="NCBI Taxonomy" id="165179"/>
    <lineage>
        <taxon>Bacteria</taxon>
        <taxon>Pseudomonadati</taxon>
        <taxon>Bacteroidota</taxon>
        <taxon>Bacteroidia</taxon>
        <taxon>Bacteroidales</taxon>
        <taxon>Prevotellaceae</taxon>
        <taxon>Segatella</taxon>
    </lineage>
</organism>
<dbReference type="Proteomes" id="UP000421408">
    <property type="component" value="Unassembled WGS sequence"/>
</dbReference>
<dbReference type="RefSeq" id="WP_153079987.1">
    <property type="nucleotide sequence ID" value="NZ_JANDWJ010000013.1"/>
</dbReference>
<evidence type="ECO:0000313" key="2">
    <source>
        <dbReference type="EMBL" id="MQN77351.1"/>
    </source>
</evidence>
<accession>A0A5P0V9U6</accession>
<dbReference type="Proteomes" id="UP000423156">
    <property type="component" value="Unassembled WGS sequence"/>
</dbReference>
<name>A0A5P0V9U6_9BACT</name>
<dbReference type="EMBL" id="VZCY01000118">
    <property type="protein sequence ID" value="MQN11134.1"/>
    <property type="molecule type" value="Genomic_DNA"/>
</dbReference>
<dbReference type="AlphaFoldDB" id="A0A5P0V9U6"/>
<dbReference type="Proteomes" id="UP000406735">
    <property type="component" value="Unassembled WGS sequence"/>
</dbReference>
<comment type="caution">
    <text evidence="1">The sequence shown here is derived from an EMBL/GenBank/DDBJ whole genome shotgun (WGS) entry which is preliminary data.</text>
</comment>
<protein>
    <submittedName>
        <fullName evidence="1">Uncharacterized protein</fullName>
    </submittedName>
</protein>
<evidence type="ECO:0000313" key="4">
    <source>
        <dbReference type="Proteomes" id="UP000406735"/>
    </source>
</evidence>
<sequence>MSLLSFHASKLYRQQKVAGYTDDDGNYHQGKTEWKFCCTCDVVPAGEANKLVTSDGSIDYYSYEVHNLPVGIEKFSYGDFIKLEILGAEEVIIKVKGFHRYQLQCKIWA</sequence>
<evidence type="ECO:0000313" key="3">
    <source>
        <dbReference type="EMBL" id="MQN85211.1"/>
    </source>
</evidence>
<evidence type="ECO:0000313" key="6">
    <source>
        <dbReference type="Proteomes" id="UP000423156"/>
    </source>
</evidence>
<dbReference type="EMBL" id="VZBZ01000074">
    <property type="protein sequence ID" value="MQN77351.1"/>
    <property type="molecule type" value="Genomic_DNA"/>
</dbReference>
<reference evidence="4 5" key="1">
    <citation type="submission" date="2019-09" db="EMBL/GenBank/DDBJ databases">
        <title>Distinct polysaccharide growth profiles of human intestinal Prevotella copri isolates.</title>
        <authorList>
            <person name="Fehlner-Peach H."/>
            <person name="Magnabosco C."/>
            <person name="Raghavan V."/>
            <person name="Scher J.U."/>
            <person name="Tett A."/>
            <person name="Cox L.M."/>
            <person name="Gottsegen C."/>
            <person name="Watters A."/>
            <person name="Wiltshire- Gordon J.D."/>
            <person name="Segata N."/>
            <person name="Bonneau R."/>
            <person name="Littman D.R."/>
        </authorList>
    </citation>
    <scope>NUCLEOTIDE SEQUENCE [LARGE SCALE GENOMIC DNA]</scope>
    <source>
        <strain evidence="2 6">BU41712</strain>
        <strain evidence="5">iAA108</strain>
        <strain evidence="3">IAA108</strain>
        <strain evidence="1">IK21513</strain>
        <strain evidence="4">iK21513</strain>
    </source>
</reference>